<evidence type="ECO:0000313" key="2">
    <source>
        <dbReference type="Proteomes" id="UP000306319"/>
    </source>
</evidence>
<gene>
    <name evidence="1" type="ORF">E5331_02460</name>
</gene>
<name>A0AC61RKD2_9BACT</name>
<dbReference type="Proteomes" id="UP000306319">
    <property type="component" value="Unassembled WGS sequence"/>
</dbReference>
<keyword evidence="2" id="KW-1185">Reference proteome</keyword>
<protein>
    <submittedName>
        <fullName evidence="1">Uncharacterized protein</fullName>
    </submittedName>
</protein>
<comment type="caution">
    <text evidence="1">The sequence shown here is derived from an EMBL/GenBank/DDBJ whole genome shotgun (WGS) entry which is preliminary data.</text>
</comment>
<sequence>MIGELAQHLFPGGVDASHILRGECFVDKFKMSLPFNLKQHSWIENTKVAIKNNLPIYEAAFVFEDVFAAVDILTYTDNGFVAYEVKSSTDITDTFILDNALQYYVISNNLKLSDFVLIYLNKDYIAELNIPLDQLTIDNCDITKLFVKESVLDKILPIQYKVKSDIVRFKNIQKVGEPKIKRGDHCSIPYECAFIDYCSRY</sequence>
<dbReference type="EMBL" id="SRYB01000002">
    <property type="protein sequence ID" value="TGY80602.1"/>
    <property type="molecule type" value="Genomic_DNA"/>
</dbReference>
<evidence type="ECO:0000313" key="1">
    <source>
        <dbReference type="EMBL" id="TGY80602.1"/>
    </source>
</evidence>
<reference evidence="1" key="1">
    <citation type="submission" date="2019-04" db="EMBL/GenBank/DDBJ databases">
        <title>Microbes associate with the intestines of laboratory mice.</title>
        <authorList>
            <person name="Navarre W."/>
            <person name="Wong E."/>
            <person name="Huang K."/>
            <person name="Tropini C."/>
            <person name="Ng K."/>
            <person name="Yu B."/>
        </authorList>
    </citation>
    <scope>NUCLEOTIDE SEQUENCE</scope>
    <source>
        <strain evidence="1">NM04_E33</strain>
    </source>
</reference>
<accession>A0AC61RKD2</accession>
<organism evidence="1 2">
    <name type="scientific">Lepagella muris</name>
    <dbReference type="NCBI Taxonomy" id="3032870"/>
    <lineage>
        <taxon>Bacteria</taxon>
        <taxon>Pseudomonadati</taxon>
        <taxon>Bacteroidota</taxon>
        <taxon>Bacteroidia</taxon>
        <taxon>Bacteroidales</taxon>
        <taxon>Muribaculaceae</taxon>
        <taxon>Lepagella</taxon>
    </lineage>
</organism>
<proteinExistence type="predicted"/>